<dbReference type="Proteomes" id="UP000199101">
    <property type="component" value="Unassembled WGS sequence"/>
</dbReference>
<reference evidence="4" key="1">
    <citation type="submission" date="2016-08" db="EMBL/GenBank/DDBJ databases">
        <authorList>
            <person name="Varghese N."/>
            <person name="Submissions Spin"/>
        </authorList>
    </citation>
    <scope>NUCLEOTIDE SEQUENCE [LARGE SCALE GENOMIC DNA]</scope>
    <source>
        <strain evidence="4">HAMBI 2975</strain>
    </source>
</reference>
<dbReference type="GO" id="GO:0071555">
    <property type="term" value="P:cell wall organization"/>
    <property type="evidence" value="ECO:0007669"/>
    <property type="project" value="InterPro"/>
</dbReference>
<sequence length="239" mass="25460">MQRMLPCIAATMLLLLGAHGLNAASLRVAPTSLELAAPAAATVLNLANDGDHPINVQIRVFKWSQAGGIETLEPTRDVVASPSATRMNPNAQYVVRVVRTSKAPVKTEETYRVIVDELPDPARARAGTVTLIMRQSIPVFFKRPDVKPADIVWSLKRQGNSLSLTGKNNGGSRFRLSNVTLAQGATKVGSRNGLVGYVLAGATMQWPMGTAKSLTGGIVTLHGQSDLGPFDAKVAVNQR</sequence>
<feature type="domain" description="Pili assembly chaperone N-terminal" evidence="2">
    <location>
        <begin position="26"/>
        <end position="142"/>
    </location>
</feature>
<dbReference type="Pfam" id="PF00345">
    <property type="entry name" value="PapD_N"/>
    <property type="match status" value="1"/>
</dbReference>
<feature type="chain" id="PRO_5008682428" evidence="1">
    <location>
        <begin position="24"/>
        <end position="239"/>
    </location>
</feature>
<keyword evidence="1" id="KW-0732">Signal</keyword>
<dbReference type="InterPro" id="IPR013783">
    <property type="entry name" value="Ig-like_fold"/>
</dbReference>
<dbReference type="STRING" id="410764.GA0061103_1050"/>
<dbReference type="Gene3D" id="2.60.40.10">
    <property type="entry name" value="Immunoglobulins"/>
    <property type="match status" value="1"/>
</dbReference>
<dbReference type="EMBL" id="FMAG01000001">
    <property type="protein sequence ID" value="SCB07217.1"/>
    <property type="molecule type" value="Genomic_DNA"/>
</dbReference>
<dbReference type="PANTHER" id="PTHR30251:SF4">
    <property type="entry name" value="SLR1668 PROTEIN"/>
    <property type="match status" value="1"/>
</dbReference>
<dbReference type="RefSeq" id="WP_092705960.1">
    <property type="nucleotide sequence ID" value="NZ_FMAG01000001.1"/>
</dbReference>
<feature type="signal peptide" evidence="1">
    <location>
        <begin position="1"/>
        <end position="23"/>
    </location>
</feature>
<dbReference type="GO" id="GO:0030288">
    <property type="term" value="C:outer membrane-bounded periplasmic space"/>
    <property type="evidence" value="ECO:0007669"/>
    <property type="project" value="InterPro"/>
</dbReference>
<protein>
    <submittedName>
        <fullName evidence="3">Fimbrial chaperone protein</fullName>
    </submittedName>
</protein>
<dbReference type="AlphaFoldDB" id="A0A1C3TVE2"/>
<dbReference type="SUPFAM" id="SSF49354">
    <property type="entry name" value="PapD-like"/>
    <property type="match status" value="1"/>
</dbReference>
<dbReference type="InterPro" id="IPR016147">
    <property type="entry name" value="Pili_assmbl_chaperone_N"/>
</dbReference>
<name>A0A1C3TVE2_9HYPH</name>
<gene>
    <name evidence="3" type="ORF">GA0061103_1050</name>
</gene>
<organism evidence="3 4">
    <name type="scientific">Rhizobium multihospitium</name>
    <dbReference type="NCBI Taxonomy" id="410764"/>
    <lineage>
        <taxon>Bacteria</taxon>
        <taxon>Pseudomonadati</taxon>
        <taxon>Pseudomonadota</taxon>
        <taxon>Alphaproteobacteria</taxon>
        <taxon>Hyphomicrobiales</taxon>
        <taxon>Rhizobiaceae</taxon>
        <taxon>Rhizobium/Agrobacterium group</taxon>
        <taxon>Rhizobium</taxon>
    </lineage>
</organism>
<dbReference type="InterPro" id="IPR008962">
    <property type="entry name" value="PapD-like_sf"/>
</dbReference>
<proteinExistence type="predicted"/>
<dbReference type="OrthoDB" id="511700at2"/>
<evidence type="ECO:0000313" key="4">
    <source>
        <dbReference type="Proteomes" id="UP000199101"/>
    </source>
</evidence>
<dbReference type="InterPro" id="IPR050643">
    <property type="entry name" value="Periplasmic_pilus_chap"/>
</dbReference>
<dbReference type="PANTHER" id="PTHR30251">
    <property type="entry name" value="PILUS ASSEMBLY CHAPERONE"/>
    <property type="match status" value="1"/>
</dbReference>
<evidence type="ECO:0000259" key="2">
    <source>
        <dbReference type="Pfam" id="PF00345"/>
    </source>
</evidence>
<evidence type="ECO:0000256" key="1">
    <source>
        <dbReference type="SAM" id="SignalP"/>
    </source>
</evidence>
<keyword evidence="4" id="KW-1185">Reference proteome</keyword>
<accession>A0A1C3TVE2</accession>
<evidence type="ECO:0000313" key="3">
    <source>
        <dbReference type="EMBL" id="SCB07217.1"/>
    </source>
</evidence>